<keyword evidence="1" id="KW-0472">Membrane</keyword>
<accession>A0A1I3U9J1</accession>
<dbReference type="OrthoDB" id="4215733at2"/>
<evidence type="ECO:0000313" key="2">
    <source>
        <dbReference type="EMBL" id="SFJ79592.1"/>
    </source>
</evidence>
<proteinExistence type="predicted"/>
<gene>
    <name evidence="2" type="ORF">SAMN05192584_101361</name>
</gene>
<organism evidence="2 3">
    <name type="scientific">Streptomyces pini</name>
    <dbReference type="NCBI Taxonomy" id="1520580"/>
    <lineage>
        <taxon>Bacteria</taxon>
        <taxon>Bacillati</taxon>
        <taxon>Actinomycetota</taxon>
        <taxon>Actinomycetes</taxon>
        <taxon>Kitasatosporales</taxon>
        <taxon>Streptomycetaceae</taxon>
        <taxon>Streptomyces</taxon>
    </lineage>
</organism>
<keyword evidence="3" id="KW-1185">Reference proteome</keyword>
<dbReference type="Proteomes" id="UP000198928">
    <property type="component" value="Unassembled WGS sequence"/>
</dbReference>
<reference evidence="3" key="1">
    <citation type="submission" date="2016-10" db="EMBL/GenBank/DDBJ databases">
        <authorList>
            <person name="Varghese N."/>
            <person name="Submissions S."/>
        </authorList>
    </citation>
    <scope>NUCLEOTIDE SEQUENCE [LARGE SCALE GENOMIC DNA]</scope>
    <source>
        <strain evidence="3">PL19</strain>
    </source>
</reference>
<dbReference type="AlphaFoldDB" id="A0A1I3U9J1"/>
<sequence length="159" mass="16786">MTDVTVGRAGRPRTVEAAFVLSLAAIALQVVVWVLGSFVVSPTGFEELRGELGRDGATRQLAVSAGFLAVLGALWLLFCLRMRAGDGRARIALTVVGLLSGLFFLNTLSTDGFRWTADGGIGDLLLTDVLPDLPAAGAIVMMFLPASNAYFSAARREGR</sequence>
<keyword evidence="1" id="KW-1133">Transmembrane helix</keyword>
<evidence type="ECO:0000256" key="1">
    <source>
        <dbReference type="SAM" id="Phobius"/>
    </source>
</evidence>
<name>A0A1I3U9J1_9ACTN</name>
<feature type="transmembrane region" description="Helical" evidence="1">
    <location>
        <begin position="60"/>
        <end position="79"/>
    </location>
</feature>
<feature type="transmembrane region" description="Helical" evidence="1">
    <location>
        <begin position="18"/>
        <end position="40"/>
    </location>
</feature>
<keyword evidence="1" id="KW-0812">Transmembrane</keyword>
<evidence type="ECO:0000313" key="3">
    <source>
        <dbReference type="Proteomes" id="UP000198928"/>
    </source>
</evidence>
<protein>
    <submittedName>
        <fullName evidence="2">Uncharacterized protein</fullName>
    </submittedName>
</protein>
<dbReference type="RefSeq" id="WP_139238047.1">
    <property type="nucleotide sequence ID" value="NZ_FOSG01000001.1"/>
</dbReference>
<feature type="transmembrane region" description="Helical" evidence="1">
    <location>
        <begin position="91"/>
        <end position="109"/>
    </location>
</feature>
<feature type="transmembrane region" description="Helical" evidence="1">
    <location>
        <begin position="129"/>
        <end position="151"/>
    </location>
</feature>
<dbReference type="EMBL" id="FOSG01000001">
    <property type="protein sequence ID" value="SFJ79592.1"/>
    <property type="molecule type" value="Genomic_DNA"/>
</dbReference>